<comment type="cofactor">
    <cofactor evidence="1 7">
        <name>Mg(2+)</name>
        <dbReference type="ChEBI" id="CHEBI:18420"/>
    </cofactor>
</comment>
<evidence type="ECO:0000256" key="5">
    <source>
        <dbReference type="ARBA" id="ARBA00022801"/>
    </source>
</evidence>
<dbReference type="KEGG" id="hoh:Hoch_0345"/>
<dbReference type="PANTHER" id="PTHR21485">
    <property type="entry name" value="HAD SUPERFAMILY MEMBERS CMAS AND KDSC"/>
    <property type="match status" value="1"/>
</dbReference>
<evidence type="ECO:0000313" key="9">
    <source>
        <dbReference type="Proteomes" id="UP000001880"/>
    </source>
</evidence>
<dbReference type="InterPro" id="IPR010023">
    <property type="entry name" value="KdsC_fam"/>
</dbReference>
<dbReference type="SUPFAM" id="SSF56784">
    <property type="entry name" value="HAD-like"/>
    <property type="match status" value="1"/>
</dbReference>
<dbReference type="GO" id="GO:0046872">
    <property type="term" value="F:metal ion binding"/>
    <property type="evidence" value="ECO:0007669"/>
    <property type="project" value="UniProtKB-KW"/>
</dbReference>
<dbReference type="NCBIfam" id="TIGR01670">
    <property type="entry name" value="KdsC-phosphatas"/>
    <property type="match status" value="1"/>
</dbReference>
<protein>
    <submittedName>
        <fullName evidence="8">3-deoxy-D-manno-octulosonate 8-phosphate phosphatase, YrbI family</fullName>
    </submittedName>
</protein>
<dbReference type="InterPro" id="IPR023214">
    <property type="entry name" value="HAD_sf"/>
</dbReference>
<name>D0LIV7_HALO1</name>
<dbReference type="HOGENOM" id="CLU_106694_0_1_7"/>
<gene>
    <name evidence="8" type="ordered locus">Hoch_0345</name>
</gene>
<dbReference type="GO" id="GO:0008781">
    <property type="term" value="F:N-acylneuraminate cytidylyltransferase activity"/>
    <property type="evidence" value="ECO:0007669"/>
    <property type="project" value="TreeGrafter"/>
</dbReference>
<evidence type="ECO:0000256" key="2">
    <source>
        <dbReference type="ARBA" id="ARBA00005893"/>
    </source>
</evidence>
<evidence type="ECO:0000256" key="7">
    <source>
        <dbReference type="PIRSR" id="PIRSR006118-2"/>
    </source>
</evidence>
<dbReference type="SFLD" id="SFLDG01136">
    <property type="entry name" value="C1.6:_Phosphoserine_Phosphatas"/>
    <property type="match status" value="1"/>
</dbReference>
<keyword evidence="6 7" id="KW-0460">Magnesium</keyword>
<proteinExistence type="inferred from homology"/>
<dbReference type="InterPro" id="IPR050793">
    <property type="entry name" value="CMP-NeuNAc_synthase"/>
</dbReference>
<keyword evidence="4 7" id="KW-0479">Metal-binding</keyword>
<sequence>MPVSDLEKRASALRLVMSDNDGSLTDGTVLLSSDGQTSKRYSLRDGHGVELLRNDGVATAIVSREQCPVAQRRAEKLRLPHVFLGVQDKRAKLPELLATAGVEPSQVAYFGDDLNDLDIMRAIAEQGLCGAPADAHPRVAAAAHYVCEKPGGYGAFREFAEWLLALRGIQH</sequence>
<feature type="binding site" evidence="7">
    <location>
        <position position="19"/>
    </location>
    <ligand>
        <name>Mg(2+)</name>
        <dbReference type="ChEBI" id="CHEBI:18420"/>
    </ligand>
</feature>
<dbReference type="PANTHER" id="PTHR21485:SF3">
    <property type="entry name" value="N-ACYLNEURAMINATE CYTIDYLYLTRANSFERASE"/>
    <property type="match status" value="1"/>
</dbReference>
<feature type="binding site" evidence="7">
    <location>
        <position position="21"/>
    </location>
    <ligand>
        <name>substrate</name>
    </ligand>
</feature>
<dbReference type="SFLD" id="SFLDS00003">
    <property type="entry name" value="Haloacid_Dehalogenase"/>
    <property type="match status" value="1"/>
</dbReference>
<dbReference type="AlphaFoldDB" id="D0LIV7"/>
<comment type="similarity">
    <text evidence="2">Belongs to the KdsC family.</text>
</comment>
<dbReference type="Pfam" id="PF08282">
    <property type="entry name" value="Hydrolase_3"/>
    <property type="match status" value="1"/>
</dbReference>
<dbReference type="SFLD" id="SFLDG01138">
    <property type="entry name" value="C1.6.2:_Deoxy-d-mannose-octulo"/>
    <property type="match status" value="1"/>
</dbReference>
<dbReference type="Gene3D" id="3.40.50.1000">
    <property type="entry name" value="HAD superfamily/HAD-like"/>
    <property type="match status" value="1"/>
</dbReference>
<evidence type="ECO:0000256" key="1">
    <source>
        <dbReference type="ARBA" id="ARBA00001946"/>
    </source>
</evidence>
<evidence type="ECO:0000256" key="3">
    <source>
        <dbReference type="ARBA" id="ARBA00011881"/>
    </source>
</evidence>
<feature type="binding site" evidence="7">
    <location>
        <position position="112"/>
    </location>
    <ligand>
        <name>Mg(2+)</name>
        <dbReference type="ChEBI" id="CHEBI:18420"/>
    </ligand>
</feature>
<accession>D0LIV7</accession>
<evidence type="ECO:0000256" key="4">
    <source>
        <dbReference type="ARBA" id="ARBA00022723"/>
    </source>
</evidence>
<dbReference type="Proteomes" id="UP000001880">
    <property type="component" value="Chromosome"/>
</dbReference>
<dbReference type="eggNOG" id="COG1778">
    <property type="taxonomic scope" value="Bacteria"/>
</dbReference>
<dbReference type="EMBL" id="CP001804">
    <property type="protein sequence ID" value="ACY12986.1"/>
    <property type="molecule type" value="Genomic_DNA"/>
</dbReference>
<evidence type="ECO:0000256" key="6">
    <source>
        <dbReference type="ARBA" id="ARBA00022842"/>
    </source>
</evidence>
<dbReference type="OrthoDB" id="9805604at2"/>
<organism evidence="8 9">
    <name type="scientific">Haliangium ochraceum (strain DSM 14365 / JCM 11303 / SMP-2)</name>
    <dbReference type="NCBI Taxonomy" id="502025"/>
    <lineage>
        <taxon>Bacteria</taxon>
        <taxon>Pseudomonadati</taxon>
        <taxon>Myxococcota</taxon>
        <taxon>Polyangia</taxon>
        <taxon>Haliangiales</taxon>
        <taxon>Kofleriaceae</taxon>
        <taxon>Haliangium</taxon>
    </lineage>
</organism>
<comment type="subunit">
    <text evidence="3">Homotetramer.</text>
</comment>
<reference evidence="8 9" key="1">
    <citation type="journal article" date="2010" name="Stand. Genomic Sci.">
        <title>Complete genome sequence of Haliangium ochraceum type strain (SMP-2).</title>
        <authorList>
            <consortium name="US DOE Joint Genome Institute (JGI-PGF)"/>
            <person name="Ivanova N."/>
            <person name="Daum C."/>
            <person name="Lang E."/>
            <person name="Abt B."/>
            <person name="Kopitz M."/>
            <person name="Saunders E."/>
            <person name="Lapidus A."/>
            <person name="Lucas S."/>
            <person name="Glavina Del Rio T."/>
            <person name="Nolan M."/>
            <person name="Tice H."/>
            <person name="Copeland A."/>
            <person name="Cheng J.F."/>
            <person name="Chen F."/>
            <person name="Bruce D."/>
            <person name="Goodwin L."/>
            <person name="Pitluck S."/>
            <person name="Mavromatis K."/>
            <person name="Pati A."/>
            <person name="Mikhailova N."/>
            <person name="Chen A."/>
            <person name="Palaniappan K."/>
            <person name="Land M."/>
            <person name="Hauser L."/>
            <person name="Chang Y.J."/>
            <person name="Jeffries C.D."/>
            <person name="Detter J.C."/>
            <person name="Brettin T."/>
            <person name="Rohde M."/>
            <person name="Goker M."/>
            <person name="Bristow J."/>
            <person name="Markowitz V."/>
            <person name="Eisen J.A."/>
            <person name="Hugenholtz P."/>
            <person name="Kyrpides N.C."/>
            <person name="Klenk H.P."/>
        </authorList>
    </citation>
    <scope>NUCLEOTIDE SEQUENCE [LARGE SCALE GENOMIC DNA]</scope>
    <source>
        <strain evidence="9">DSM 14365 / CIP 107738 / JCM 11303 / AJ 13395 / SMP-2</strain>
    </source>
</reference>
<keyword evidence="5" id="KW-0378">Hydrolase</keyword>
<dbReference type="RefSeq" id="WP_012825613.1">
    <property type="nucleotide sequence ID" value="NC_013440.1"/>
</dbReference>
<dbReference type="GO" id="GO:0016788">
    <property type="term" value="F:hydrolase activity, acting on ester bonds"/>
    <property type="evidence" value="ECO:0007669"/>
    <property type="project" value="InterPro"/>
</dbReference>
<dbReference type="STRING" id="502025.Hoch_0345"/>
<dbReference type="PIRSF" id="PIRSF006118">
    <property type="entry name" value="KDO8-P_Ptase"/>
    <property type="match status" value="1"/>
</dbReference>
<keyword evidence="9" id="KW-1185">Reference proteome</keyword>
<evidence type="ECO:0000313" key="8">
    <source>
        <dbReference type="EMBL" id="ACY12986.1"/>
    </source>
</evidence>
<dbReference type="InterPro" id="IPR036412">
    <property type="entry name" value="HAD-like_sf"/>
</dbReference>